<evidence type="ECO:0000259" key="3">
    <source>
        <dbReference type="Pfam" id="PF03364"/>
    </source>
</evidence>
<evidence type="ECO:0000256" key="1">
    <source>
        <dbReference type="ARBA" id="ARBA00008918"/>
    </source>
</evidence>
<dbReference type="Gene3D" id="3.30.530.20">
    <property type="match status" value="1"/>
</dbReference>
<gene>
    <name evidence="4" type="ORF">GFH32_00340</name>
</gene>
<dbReference type="AlphaFoldDB" id="A0A5Q0Q686"/>
<evidence type="ECO:0000313" key="5">
    <source>
        <dbReference type="Proteomes" id="UP000326921"/>
    </source>
</evidence>
<dbReference type="InterPro" id="IPR005031">
    <property type="entry name" value="COQ10_START"/>
</dbReference>
<evidence type="ECO:0000313" key="4">
    <source>
        <dbReference type="EMBL" id="QGA24866.1"/>
    </source>
</evidence>
<feature type="transmembrane region" description="Helical" evidence="2">
    <location>
        <begin position="41"/>
        <end position="61"/>
    </location>
</feature>
<dbReference type="EMBL" id="CP045652">
    <property type="protein sequence ID" value="QGA24866.1"/>
    <property type="molecule type" value="Genomic_DNA"/>
</dbReference>
<evidence type="ECO:0000256" key="2">
    <source>
        <dbReference type="SAM" id="Phobius"/>
    </source>
</evidence>
<accession>A0A5Q0Q686</accession>
<dbReference type="RefSeq" id="WP_153509188.1">
    <property type="nucleotide sequence ID" value="NZ_CP045652.1"/>
</dbReference>
<dbReference type="Pfam" id="PF03364">
    <property type="entry name" value="Polyketide_cyc"/>
    <property type="match status" value="1"/>
</dbReference>
<dbReference type="Proteomes" id="UP000326921">
    <property type="component" value="Chromosome"/>
</dbReference>
<protein>
    <recommendedName>
        <fullName evidence="3">Coenzyme Q-binding protein COQ10 START domain-containing protein</fullName>
    </recommendedName>
</protein>
<dbReference type="KEGG" id="sphe:GFH32_00340"/>
<comment type="similarity">
    <text evidence="1">Belongs to the ribosome association toxin RatA family.</text>
</comment>
<reference evidence="4 5" key="1">
    <citation type="submission" date="2019-10" db="EMBL/GenBank/DDBJ databases">
        <authorList>
            <person name="Dong K."/>
        </authorList>
    </citation>
    <scope>NUCLEOTIDE SEQUENCE [LARGE SCALE GENOMIC DNA]</scope>
    <source>
        <strain evidence="5">dk4302</strain>
    </source>
</reference>
<dbReference type="InterPro" id="IPR023393">
    <property type="entry name" value="START-like_dom_sf"/>
</dbReference>
<keyword evidence="2" id="KW-0812">Transmembrane</keyword>
<keyword evidence="2" id="KW-1133">Transmembrane helix</keyword>
<name>A0A5Q0Q686_9SPHI</name>
<sequence length="223" mass="25845">MEIKSLIKSRNESLQDELLRLLALYAGQRLLRSSNKRPLSLWRLASGGVLLYIGATGRVPFLSIMHRFNTNHGQVNFKEQLIIQRTPQYVFSFFHDLRNMKQLLPWLKGVKALDIEKKHWEMHCEILGKSFITELFVVKEKENEFLGWSARQDAFIYFTGRIELREGVVPGVTVMDFVFSYTPPGGKLGDLALSGLRHIVRRRVHNFLRDFSVLLNSGTDYTF</sequence>
<organism evidence="4 5">
    <name type="scientific">Sphingobacterium zhuxiongii</name>
    <dbReference type="NCBI Taxonomy" id="2662364"/>
    <lineage>
        <taxon>Bacteria</taxon>
        <taxon>Pseudomonadati</taxon>
        <taxon>Bacteroidota</taxon>
        <taxon>Sphingobacteriia</taxon>
        <taxon>Sphingobacteriales</taxon>
        <taxon>Sphingobacteriaceae</taxon>
        <taxon>Sphingobacterium</taxon>
    </lineage>
</organism>
<dbReference type="SUPFAM" id="SSF55961">
    <property type="entry name" value="Bet v1-like"/>
    <property type="match status" value="1"/>
</dbReference>
<feature type="domain" description="Coenzyme Q-binding protein COQ10 START" evidence="3">
    <location>
        <begin position="83"/>
        <end position="207"/>
    </location>
</feature>
<keyword evidence="5" id="KW-1185">Reference proteome</keyword>
<keyword evidence="2" id="KW-0472">Membrane</keyword>
<proteinExistence type="inferred from homology"/>